<feature type="non-terminal residue" evidence="2">
    <location>
        <position position="1"/>
    </location>
</feature>
<reference evidence="2 3" key="1">
    <citation type="journal article" date="2021" name="BMC Genomics">
        <title>Datura genome reveals duplications of psychoactive alkaloid biosynthetic genes and high mutation rate following tissue culture.</title>
        <authorList>
            <person name="Rajewski A."/>
            <person name="Carter-House D."/>
            <person name="Stajich J."/>
            <person name="Litt A."/>
        </authorList>
    </citation>
    <scope>NUCLEOTIDE SEQUENCE [LARGE SCALE GENOMIC DNA]</scope>
    <source>
        <strain evidence="2">AR-01</strain>
    </source>
</reference>
<evidence type="ECO:0000313" key="3">
    <source>
        <dbReference type="Proteomes" id="UP000823775"/>
    </source>
</evidence>
<name>A0ABS8TNA3_DATST</name>
<feature type="region of interest" description="Disordered" evidence="1">
    <location>
        <begin position="29"/>
        <end position="54"/>
    </location>
</feature>
<proteinExistence type="predicted"/>
<comment type="caution">
    <text evidence="2">The sequence shown here is derived from an EMBL/GenBank/DDBJ whole genome shotgun (WGS) entry which is preliminary data.</text>
</comment>
<gene>
    <name evidence="2" type="ORF">HAX54_013614</name>
</gene>
<dbReference type="EMBL" id="JACEIK010001824">
    <property type="protein sequence ID" value="MCD7472384.1"/>
    <property type="molecule type" value="Genomic_DNA"/>
</dbReference>
<accession>A0ABS8TNA3</accession>
<evidence type="ECO:0000313" key="2">
    <source>
        <dbReference type="EMBL" id="MCD7472384.1"/>
    </source>
</evidence>
<protein>
    <submittedName>
        <fullName evidence="2">Uncharacterized protein</fullName>
    </submittedName>
</protein>
<dbReference type="Proteomes" id="UP000823775">
    <property type="component" value="Unassembled WGS sequence"/>
</dbReference>
<keyword evidence="3" id="KW-1185">Reference proteome</keyword>
<organism evidence="2 3">
    <name type="scientific">Datura stramonium</name>
    <name type="common">Jimsonweed</name>
    <name type="synonym">Common thornapple</name>
    <dbReference type="NCBI Taxonomy" id="4076"/>
    <lineage>
        <taxon>Eukaryota</taxon>
        <taxon>Viridiplantae</taxon>
        <taxon>Streptophyta</taxon>
        <taxon>Embryophyta</taxon>
        <taxon>Tracheophyta</taxon>
        <taxon>Spermatophyta</taxon>
        <taxon>Magnoliopsida</taxon>
        <taxon>eudicotyledons</taxon>
        <taxon>Gunneridae</taxon>
        <taxon>Pentapetalae</taxon>
        <taxon>asterids</taxon>
        <taxon>lamiids</taxon>
        <taxon>Solanales</taxon>
        <taxon>Solanaceae</taxon>
        <taxon>Solanoideae</taxon>
        <taxon>Datureae</taxon>
        <taxon>Datura</taxon>
    </lineage>
</organism>
<evidence type="ECO:0000256" key="1">
    <source>
        <dbReference type="SAM" id="MobiDB-lite"/>
    </source>
</evidence>
<sequence>VSSHTSSKVPLAFFVLAHQHANILSSGSYSAISSSKRNSDGYPGNPRVEKLSKY</sequence>